<protein>
    <submittedName>
        <fullName evidence="1">Uncharacterized protein</fullName>
    </submittedName>
</protein>
<sequence length="57" mass="6715">MKYFLKSKYKVVLLRRKFSKLIGAGSGCDDIGTDKDPEEQRIVDYLYYSTIQFRTND</sequence>
<evidence type="ECO:0000313" key="1">
    <source>
        <dbReference type="EMBL" id="GGA92461.1"/>
    </source>
</evidence>
<accession>A0A8J2UB72</accession>
<evidence type="ECO:0000313" key="2">
    <source>
        <dbReference type="Proteomes" id="UP000607559"/>
    </source>
</evidence>
<proteinExistence type="predicted"/>
<dbReference type="AlphaFoldDB" id="A0A8J2UB72"/>
<gene>
    <name evidence="1" type="ORF">GCM10011511_14820</name>
</gene>
<organism evidence="1 2">
    <name type="scientific">Puia dinghuensis</name>
    <dbReference type="NCBI Taxonomy" id="1792502"/>
    <lineage>
        <taxon>Bacteria</taxon>
        <taxon>Pseudomonadati</taxon>
        <taxon>Bacteroidota</taxon>
        <taxon>Chitinophagia</taxon>
        <taxon>Chitinophagales</taxon>
        <taxon>Chitinophagaceae</taxon>
        <taxon>Puia</taxon>
    </lineage>
</organism>
<dbReference type="Proteomes" id="UP000607559">
    <property type="component" value="Unassembled WGS sequence"/>
</dbReference>
<dbReference type="EMBL" id="BMJC01000001">
    <property type="protein sequence ID" value="GGA92461.1"/>
    <property type="molecule type" value="Genomic_DNA"/>
</dbReference>
<keyword evidence="2" id="KW-1185">Reference proteome</keyword>
<name>A0A8J2UB72_9BACT</name>
<reference evidence="1" key="1">
    <citation type="journal article" date="2014" name="Int. J. Syst. Evol. Microbiol.">
        <title>Complete genome sequence of Corynebacterium casei LMG S-19264T (=DSM 44701T), isolated from a smear-ripened cheese.</title>
        <authorList>
            <consortium name="US DOE Joint Genome Institute (JGI-PGF)"/>
            <person name="Walter F."/>
            <person name="Albersmeier A."/>
            <person name="Kalinowski J."/>
            <person name="Ruckert C."/>
        </authorList>
    </citation>
    <scope>NUCLEOTIDE SEQUENCE</scope>
    <source>
        <strain evidence="1">CGMCC 1.15448</strain>
    </source>
</reference>
<reference evidence="1" key="2">
    <citation type="submission" date="2020-09" db="EMBL/GenBank/DDBJ databases">
        <authorList>
            <person name="Sun Q."/>
            <person name="Zhou Y."/>
        </authorList>
    </citation>
    <scope>NUCLEOTIDE SEQUENCE</scope>
    <source>
        <strain evidence="1">CGMCC 1.15448</strain>
    </source>
</reference>
<comment type="caution">
    <text evidence="1">The sequence shown here is derived from an EMBL/GenBank/DDBJ whole genome shotgun (WGS) entry which is preliminary data.</text>
</comment>